<dbReference type="RefSeq" id="WP_188597625.1">
    <property type="nucleotide sequence ID" value="NZ_BMJW01000001.1"/>
</dbReference>
<keyword evidence="3" id="KW-1185">Reference proteome</keyword>
<protein>
    <recommendedName>
        <fullName evidence="1">CBS domain-containing protein</fullName>
    </recommendedName>
</protein>
<organism evidence="2 3">
    <name type="scientific">Polaribacter pacificus</name>
    <dbReference type="NCBI Taxonomy" id="1775173"/>
    <lineage>
        <taxon>Bacteria</taxon>
        <taxon>Pseudomonadati</taxon>
        <taxon>Bacteroidota</taxon>
        <taxon>Flavobacteriia</taxon>
        <taxon>Flavobacteriales</taxon>
        <taxon>Flavobacteriaceae</taxon>
    </lineage>
</organism>
<dbReference type="InterPro" id="IPR046342">
    <property type="entry name" value="CBS_dom_sf"/>
</dbReference>
<reference evidence="2" key="2">
    <citation type="submission" date="2020-09" db="EMBL/GenBank/DDBJ databases">
        <authorList>
            <person name="Sun Q."/>
            <person name="Zhou Y."/>
        </authorList>
    </citation>
    <scope>NUCLEOTIDE SEQUENCE</scope>
    <source>
        <strain evidence="2">CGMCC 1.15763</strain>
    </source>
</reference>
<accession>A0A917HWK2</accession>
<gene>
    <name evidence="2" type="ORF">GCM10011416_04310</name>
</gene>
<evidence type="ECO:0000313" key="3">
    <source>
        <dbReference type="Proteomes" id="UP000633278"/>
    </source>
</evidence>
<evidence type="ECO:0000259" key="1">
    <source>
        <dbReference type="Pfam" id="PF00571"/>
    </source>
</evidence>
<dbReference type="Proteomes" id="UP000633278">
    <property type="component" value="Unassembled WGS sequence"/>
</dbReference>
<dbReference type="SUPFAM" id="SSF54631">
    <property type="entry name" value="CBS-domain pair"/>
    <property type="match status" value="1"/>
</dbReference>
<feature type="domain" description="CBS" evidence="1">
    <location>
        <begin position="72"/>
        <end position="116"/>
    </location>
</feature>
<dbReference type="InterPro" id="IPR000644">
    <property type="entry name" value="CBS_dom"/>
</dbReference>
<name>A0A917HWK2_9FLAO</name>
<proteinExistence type="predicted"/>
<dbReference type="EMBL" id="BMJW01000001">
    <property type="protein sequence ID" value="GGG90920.1"/>
    <property type="molecule type" value="Genomic_DNA"/>
</dbReference>
<dbReference type="AlphaFoldDB" id="A0A917HWK2"/>
<reference evidence="2" key="1">
    <citation type="journal article" date="2014" name="Int. J. Syst. Evol. Microbiol.">
        <title>Complete genome sequence of Corynebacterium casei LMG S-19264T (=DSM 44701T), isolated from a smear-ripened cheese.</title>
        <authorList>
            <consortium name="US DOE Joint Genome Institute (JGI-PGF)"/>
            <person name="Walter F."/>
            <person name="Albersmeier A."/>
            <person name="Kalinowski J."/>
            <person name="Ruckert C."/>
        </authorList>
    </citation>
    <scope>NUCLEOTIDE SEQUENCE</scope>
    <source>
        <strain evidence="2">CGMCC 1.15763</strain>
    </source>
</reference>
<sequence length="218" mass="25178">MNISEYILKDFKPLTLQCTVEQAQHLCEDLPITHIPIVEQDRLIGCFAQSDIQSIENRKQTLSEVRDLFYYFAIDSSASILELLKIFADNDANIIPVLEEQTYQGYYELSDILDVFASSPFLATDGFDLVVQKNNKELMMSEISQIVEANNALLLGCFISKKDVDNTQVTMKISSQEINEIIQTFRRYNYTVVTKHKDDSYLEELKNRADYLQKYLNT</sequence>
<dbReference type="Pfam" id="PF00571">
    <property type="entry name" value="CBS"/>
    <property type="match status" value="1"/>
</dbReference>
<evidence type="ECO:0000313" key="2">
    <source>
        <dbReference type="EMBL" id="GGG90920.1"/>
    </source>
</evidence>
<dbReference type="Gene3D" id="3.10.580.10">
    <property type="entry name" value="CBS-domain"/>
    <property type="match status" value="1"/>
</dbReference>
<comment type="caution">
    <text evidence="2">The sequence shown here is derived from an EMBL/GenBank/DDBJ whole genome shotgun (WGS) entry which is preliminary data.</text>
</comment>